<dbReference type="STRING" id="555875.SAMN04488124_1777"/>
<keyword evidence="1" id="KW-0812">Transmembrane</keyword>
<evidence type="ECO:0000256" key="1">
    <source>
        <dbReference type="SAM" id="Phobius"/>
    </source>
</evidence>
<gene>
    <name evidence="2" type="ORF">SAMN04488124_1777</name>
</gene>
<keyword evidence="1" id="KW-0472">Membrane</keyword>
<dbReference type="Proteomes" id="UP000243250">
    <property type="component" value="Unassembled WGS sequence"/>
</dbReference>
<accession>A0A1I6H018</accession>
<evidence type="ECO:0000313" key="3">
    <source>
        <dbReference type="Proteomes" id="UP000243250"/>
    </source>
</evidence>
<organism evidence="2 3">
    <name type="scientific">Halogeometricum limi</name>
    <dbReference type="NCBI Taxonomy" id="555875"/>
    <lineage>
        <taxon>Archaea</taxon>
        <taxon>Methanobacteriati</taxon>
        <taxon>Methanobacteriota</taxon>
        <taxon>Stenosarchaea group</taxon>
        <taxon>Halobacteria</taxon>
        <taxon>Halobacteriales</taxon>
        <taxon>Haloferacaceae</taxon>
        <taxon>Halogeometricum</taxon>
    </lineage>
</organism>
<feature type="transmembrane region" description="Helical" evidence="1">
    <location>
        <begin position="91"/>
        <end position="112"/>
    </location>
</feature>
<keyword evidence="1" id="KW-1133">Transmembrane helix</keyword>
<feature type="transmembrane region" description="Helical" evidence="1">
    <location>
        <begin position="52"/>
        <end position="79"/>
    </location>
</feature>
<evidence type="ECO:0000313" key="2">
    <source>
        <dbReference type="EMBL" id="SFR47796.1"/>
    </source>
</evidence>
<name>A0A1I6H018_9EURY</name>
<reference evidence="3" key="1">
    <citation type="submission" date="2016-10" db="EMBL/GenBank/DDBJ databases">
        <authorList>
            <person name="Varghese N."/>
            <person name="Submissions S."/>
        </authorList>
    </citation>
    <scope>NUCLEOTIDE SEQUENCE [LARGE SCALE GENOMIC DNA]</scope>
    <source>
        <strain evidence="3">CGMCC 1.8711</strain>
    </source>
</reference>
<keyword evidence="3" id="KW-1185">Reference proteome</keyword>
<proteinExistence type="predicted"/>
<dbReference type="EMBL" id="FOYS01000002">
    <property type="protein sequence ID" value="SFR47796.1"/>
    <property type="molecule type" value="Genomic_DNA"/>
</dbReference>
<dbReference type="AlphaFoldDB" id="A0A1I6H018"/>
<sequence>MSLAVLDVLSSAVTPASVLTEVAVELTTSGASASIWPDFGWLSTAVETATGWVGLAIIFVYSFLIAFALPGVSEVVLFAPLELGLSDTARLGVIMLVSGAGKAAGSVFAFHIGQEAKESGFIEKRLRKSRFDIMEWTERKTLQIAQTWGYAGLAAALCVPGFPDTLSIYAFSILEEDYLKFAAATFVGSVGRLAITVVTLSGVGVTF</sequence>
<protein>
    <submittedName>
        <fullName evidence="2">Membrane protein YqaA, SNARE-associated domain</fullName>
    </submittedName>
</protein>